<feature type="transmembrane region" description="Helical" evidence="1">
    <location>
        <begin position="15"/>
        <end position="38"/>
    </location>
</feature>
<accession>A0A1F8B7C3</accession>
<gene>
    <name evidence="2" type="ORF">A2892_02875</name>
</gene>
<reference evidence="2 3" key="1">
    <citation type="journal article" date="2016" name="Nat. Commun.">
        <title>Thousands of microbial genomes shed light on interconnected biogeochemical processes in an aquifer system.</title>
        <authorList>
            <person name="Anantharaman K."/>
            <person name="Brown C.T."/>
            <person name="Hug L.A."/>
            <person name="Sharon I."/>
            <person name="Castelle C.J."/>
            <person name="Probst A.J."/>
            <person name="Thomas B.C."/>
            <person name="Singh A."/>
            <person name="Wilkins M.J."/>
            <person name="Karaoz U."/>
            <person name="Brodie E.L."/>
            <person name="Williams K.H."/>
            <person name="Hubbard S.S."/>
            <person name="Banfield J.F."/>
        </authorList>
    </citation>
    <scope>NUCLEOTIDE SEQUENCE [LARGE SCALE GENOMIC DNA]</scope>
</reference>
<keyword evidence="1" id="KW-0812">Transmembrane</keyword>
<dbReference type="Proteomes" id="UP000176404">
    <property type="component" value="Unassembled WGS sequence"/>
</dbReference>
<dbReference type="AlphaFoldDB" id="A0A1F8B7C3"/>
<evidence type="ECO:0000313" key="2">
    <source>
        <dbReference type="EMBL" id="OGM59901.1"/>
    </source>
</evidence>
<keyword evidence="1" id="KW-1133">Transmembrane helix</keyword>
<dbReference type="EMBL" id="MGHD01000012">
    <property type="protein sequence ID" value="OGM59901.1"/>
    <property type="molecule type" value="Genomic_DNA"/>
</dbReference>
<protein>
    <recommendedName>
        <fullName evidence="4">DUF420 domain-containing protein</fullName>
    </recommendedName>
</protein>
<name>A0A1F8B7C3_9BACT</name>
<evidence type="ECO:0000256" key="1">
    <source>
        <dbReference type="SAM" id="Phobius"/>
    </source>
</evidence>
<evidence type="ECO:0000313" key="3">
    <source>
        <dbReference type="Proteomes" id="UP000176404"/>
    </source>
</evidence>
<keyword evidence="1" id="KW-0472">Membrane</keyword>
<dbReference type="STRING" id="1802517.A2892_02875"/>
<organism evidence="2 3">
    <name type="scientific">Candidatus Woesebacteria bacterium RIFCSPLOWO2_01_FULL_39_10b</name>
    <dbReference type="NCBI Taxonomy" id="1802517"/>
    <lineage>
        <taxon>Bacteria</taxon>
        <taxon>Candidatus Woeseibacteriota</taxon>
    </lineage>
</organism>
<proteinExistence type="predicted"/>
<feature type="transmembrane region" description="Helical" evidence="1">
    <location>
        <begin position="50"/>
        <end position="71"/>
    </location>
</feature>
<sequence length="72" mass="8139">MLRNISYFSIFGKPLIMYLGILTLSSFLFTALIGFLNFKGIHKIPFKWHPRMAAISITLALIHGLLGILAYL</sequence>
<evidence type="ECO:0008006" key="4">
    <source>
        <dbReference type="Google" id="ProtNLM"/>
    </source>
</evidence>
<comment type="caution">
    <text evidence="2">The sequence shown here is derived from an EMBL/GenBank/DDBJ whole genome shotgun (WGS) entry which is preliminary data.</text>
</comment>